<dbReference type="AlphaFoldDB" id="A0A8A1L906"/>
<reference evidence="1" key="1">
    <citation type="submission" date="2021-01" db="EMBL/GenBank/DDBJ databases">
        <title>Chromosome-level genome assembly of a human fungal pathogen reveals clustering of transcriptionally co-regulated genes.</title>
        <authorList>
            <person name="Voorhies M."/>
            <person name="Cohen S."/>
            <person name="Shea T.P."/>
            <person name="Petrus S."/>
            <person name="Munoz J.F."/>
            <person name="Poplawski S."/>
            <person name="Goldman W.E."/>
            <person name="Michael T."/>
            <person name="Cuomo C.A."/>
            <person name="Sil A."/>
            <person name="Beyhan S."/>
        </authorList>
    </citation>
    <scope>NUCLEOTIDE SEQUENCE</scope>
    <source>
        <strain evidence="1">H88</strain>
    </source>
</reference>
<organism evidence="1 2">
    <name type="scientific">Ajellomyces capsulatus (strain H88)</name>
    <name type="common">Darling's disease fungus</name>
    <name type="synonym">Histoplasma capsulatum</name>
    <dbReference type="NCBI Taxonomy" id="544711"/>
    <lineage>
        <taxon>Eukaryota</taxon>
        <taxon>Fungi</taxon>
        <taxon>Dikarya</taxon>
        <taxon>Ascomycota</taxon>
        <taxon>Pezizomycotina</taxon>
        <taxon>Eurotiomycetes</taxon>
        <taxon>Eurotiomycetidae</taxon>
        <taxon>Onygenales</taxon>
        <taxon>Ajellomycetaceae</taxon>
        <taxon>Histoplasma</taxon>
    </lineage>
</organism>
<dbReference type="EMBL" id="CP069102">
    <property type="protein sequence ID" value="QSS50446.1"/>
    <property type="molecule type" value="Genomic_DNA"/>
</dbReference>
<protein>
    <submittedName>
        <fullName evidence="1">Uncharacterized protein</fullName>
    </submittedName>
</protein>
<accession>A0A8A1L906</accession>
<evidence type="ECO:0000313" key="1">
    <source>
        <dbReference type="EMBL" id="QSS50446.1"/>
    </source>
</evidence>
<sequence>MKISLAQDKIARRAPEFLQNSLCGPALPGKYPGSLSRACMEVGPLGWLSREIHLITVRNVPLFFIRGLIFQSVCMCGALNHQCAFTPLLLSLSHC</sequence>
<dbReference type="Proteomes" id="UP000663419">
    <property type="component" value="Chromosome 1"/>
</dbReference>
<name>A0A8A1L906_AJEC8</name>
<proteinExistence type="predicted"/>
<evidence type="ECO:0000313" key="2">
    <source>
        <dbReference type="Proteomes" id="UP000663419"/>
    </source>
</evidence>
<dbReference type="VEuPathDB" id="FungiDB:I7I53_11138"/>
<gene>
    <name evidence="1" type="ORF">I7I53_11138</name>
</gene>